<name>I3E0U7_BACMT</name>
<dbReference type="eggNOG" id="COG0476">
    <property type="taxonomic scope" value="Bacteria"/>
</dbReference>
<dbReference type="PANTHER" id="PTHR43267">
    <property type="entry name" value="TRNA THREONYLCARBAMOYLADENOSINE DEHYDRATASE"/>
    <property type="match status" value="1"/>
</dbReference>
<dbReference type="InterPro" id="IPR028090">
    <property type="entry name" value="JAB_dom_prok"/>
</dbReference>
<proteinExistence type="predicted"/>
<dbReference type="CDD" id="cd01483">
    <property type="entry name" value="E1_enzyme_family"/>
    <property type="match status" value="1"/>
</dbReference>
<dbReference type="PATRIC" id="fig|997296.3.peg.1521"/>
<sequence>MNRTKLRLTGRQHAALYKHLFPGDGKEAVVLALCGVGEWRAEDGVYQRSVCIHKIYPVPYDACSVRREDRVTWSTEILHGILPEAQRKKLVILKIHSHPTGLARFSSYDDESDQELFKGLSGWLNTDFPGISAIMLQDGRMIARVVNGEGLFNDVVSISVGGPDLKFWQTESLESRGIPDFMIRTAQAFGQGTTELLSRLSIGVVGVSGTGSPVVEMLFRLGVGELVLVDGDIVEEKNVNRIYNSTMSDALEARLKVDLLAAAIHRTGLPTKVVPIPKDLFHPEVVRRLAQCDVIFGCMDSVDGRDLLNRLCTFYSIPYFDLGVFLDADGQGGVDQVCGTVHYLQPDGSSLFSRGVYTEEELRASALRRTDPEQYREQVDSKYIRGVQVDRPAVISVNTLVASLAVNDFLARVHLFRDDPNEDIASLRVSLNQTRLIPEQEGEPCRVLEKFTGRGDLRPLLNMPILSERSH</sequence>
<dbReference type="Gene3D" id="3.40.50.720">
    <property type="entry name" value="NAD(P)-binding Rossmann-like Domain"/>
    <property type="match status" value="1"/>
</dbReference>
<dbReference type="GO" id="GO:0008641">
    <property type="term" value="F:ubiquitin-like modifier activating enzyme activity"/>
    <property type="evidence" value="ECO:0007669"/>
    <property type="project" value="InterPro"/>
</dbReference>
<dbReference type="GO" id="GO:0061504">
    <property type="term" value="P:cyclic threonylcarbamoyladenosine biosynthetic process"/>
    <property type="evidence" value="ECO:0007669"/>
    <property type="project" value="TreeGrafter"/>
</dbReference>
<dbReference type="InterPro" id="IPR000594">
    <property type="entry name" value="ThiF_NAD_FAD-bd"/>
</dbReference>
<evidence type="ECO:0000256" key="4">
    <source>
        <dbReference type="ARBA" id="ARBA00022833"/>
    </source>
</evidence>
<dbReference type="GO" id="GO:0061503">
    <property type="term" value="F:tRNA threonylcarbamoyladenosine dehydratase"/>
    <property type="evidence" value="ECO:0007669"/>
    <property type="project" value="TreeGrafter"/>
</dbReference>
<evidence type="ECO:0000313" key="9">
    <source>
        <dbReference type="Proteomes" id="UP000010523"/>
    </source>
</evidence>
<evidence type="ECO:0000256" key="2">
    <source>
        <dbReference type="ARBA" id="ARBA00022723"/>
    </source>
</evidence>
<evidence type="ECO:0000259" key="7">
    <source>
        <dbReference type="Pfam" id="PF14464"/>
    </source>
</evidence>
<keyword evidence="5" id="KW-0482">Metalloprotease</keyword>
<keyword evidence="4" id="KW-0862">Zinc</keyword>
<dbReference type="GO" id="GO:0008237">
    <property type="term" value="F:metallopeptidase activity"/>
    <property type="evidence" value="ECO:0007669"/>
    <property type="project" value="UniProtKB-KW"/>
</dbReference>
<reference evidence="8 9" key="1">
    <citation type="journal article" date="2012" name="Appl. Environ. Microbiol.">
        <title>Genome Sequence of Thermotolerant Bacillus methanolicus: Features and Regulation Related to Methylotrophy and Production of L-Lysine and L-Glutamate from Methanol.</title>
        <authorList>
            <person name="Heggeset T.M."/>
            <person name="Krog A."/>
            <person name="Balzer S."/>
            <person name="Wentzel A."/>
            <person name="Ellingsen T.E."/>
            <person name="Brautaset T."/>
        </authorList>
    </citation>
    <scope>NUCLEOTIDE SEQUENCE [LARGE SCALE GENOMIC DNA]</scope>
    <source>
        <strain evidence="8 9">PB1</strain>
    </source>
</reference>
<organism evidence="8 9">
    <name type="scientific">Bacillus methanolicus PB1</name>
    <dbReference type="NCBI Taxonomy" id="997296"/>
    <lineage>
        <taxon>Bacteria</taxon>
        <taxon>Bacillati</taxon>
        <taxon>Bacillota</taxon>
        <taxon>Bacilli</taxon>
        <taxon>Bacillales</taxon>
        <taxon>Bacillaceae</taxon>
        <taxon>Bacillus</taxon>
    </lineage>
</organism>
<keyword evidence="9" id="KW-1185">Reference proteome</keyword>
<accession>I3E0U7</accession>
<dbReference type="AlphaFoldDB" id="I3E0U7"/>
<dbReference type="OrthoDB" id="2746358at2"/>
<dbReference type="InterPro" id="IPR035985">
    <property type="entry name" value="Ubiquitin-activating_enz"/>
</dbReference>
<evidence type="ECO:0000256" key="5">
    <source>
        <dbReference type="ARBA" id="ARBA00023049"/>
    </source>
</evidence>
<dbReference type="Pfam" id="PF00899">
    <property type="entry name" value="ThiF"/>
    <property type="match status" value="1"/>
</dbReference>
<comment type="caution">
    <text evidence="8">The sequence shown here is derived from an EMBL/GenBank/DDBJ whole genome shotgun (WGS) entry which is preliminary data.</text>
</comment>
<keyword evidence="3" id="KW-0378">Hydrolase</keyword>
<keyword evidence="2" id="KW-0479">Metal-binding</keyword>
<dbReference type="InterPro" id="IPR045886">
    <property type="entry name" value="ThiF/MoeB/HesA"/>
</dbReference>
<dbReference type="Pfam" id="PF14464">
    <property type="entry name" value="Prok-JAB"/>
    <property type="match status" value="1"/>
</dbReference>
<dbReference type="PANTHER" id="PTHR43267:SF1">
    <property type="entry name" value="TRNA THREONYLCARBAMOYLADENOSINE DEHYDRATASE"/>
    <property type="match status" value="1"/>
</dbReference>
<dbReference type="STRING" id="997296.PB1_07152"/>
<evidence type="ECO:0000313" key="8">
    <source>
        <dbReference type="EMBL" id="EIJ80118.1"/>
    </source>
</evidence>
<dbReference type="Proteomes" id="UP000010523">
    <property type="component" value="Unassembled WGS sequence"/>
</dbReference>
<dbReference type="RefSeq" id="WP_003351538.1">
    <property type="nucleotide sequence ID" value="NZ_AFEU01000002.1"/>
</dbReference>
<evidence type="ECO:0000256" key="3">
    <source>
        <dbReference type="ARBA" id="ARBA00022801"/>
    </source>
</evidence>
<feature type="domain" description="JAB" evidence="7">
    <location>
        <begin position="60"/>
        <end position="123"/>
    </location>
</feature>
<gene>
    <name evidence="8" type="ORF">PB1_07152</name>
</gene>
<dbReference type="GO" id="GO:0046872">
    <property type="term" value="F:metal ion binding"/>
    <property type="evidence" value="ECO:0007669"/>
    <property type="project" value="UniProtKB-KW"/>
</dbReference>
<dbReference type="SUPFAM" id="SSF69572">
    <property type="entry name" value="Activating enzymes of the ubiquitin-like proteins"/>
    <property type="match status" value="1"/>
</dbReference>
<evidence type="ECO:0000259" key="6">
    <source>
        <dbReference type="Pfam" id="PF00899"/>
    </source>
</evidence>
<feature type="domain" description="THIF-type NAD/FAD binding fold" evidence="6">
    <location>
        <begin position="187"/>
        <end position="413"/>
    </location>
</feature>
<dbReference type="GO" id="GO:0006508">
    <property type="term" value="P:proteolysis"/>
    <property type="evidence" value="ECO:0007669"/>
    <property type="project" value="UniProtKB-KW"/>
</dbReference>
<dbReference type="EMBL" id="AFEU01000002">
    <property type="protein sequence ID" value="EIJ80118.1"/>
    <property type="molecule type" value="Genomic_DNA"/>
</dbReference>
<protein>
    <submittedName>
        <fullName evidence="8">UBA/THIF-type NAD/FAD binding protein</fullName>
    </submittedName>
</protein>
<keyword evidence="1" id="KW-0645">Protease</keyword>
<evidence type="ECO:0000256" key="1">
    <source>
        <dbReference type="ARBA" id="ARBA00022670"/>
    </source>
</evidence>